<keyword evidence="1" id="KW-0732">Signal</keyword>
<dbReference type="SUPFAM" id="SSF48317">
    <property type="entry name" value="Acid phosphatase/Vanadium-dependent haloperoxidase"/>
    <property type="match status" value="1"/>
</dbReference>
<dbReference type="Proteomes" id="UP000745859">
    <property type="component" value="Unassembled WGS sequence"/>
</dbReference>
<dbReference type="RefSeq" id="WP_167184632.1">
    <property type="nucleotide sequence ID" value="NZ_JAASQL010000001.1"/>
</dbReference>
<evidence type="ECO:0000313" key="4">
    <source>
        <dbReference type="Proteomes" id="UP000745859"/>
    </source>
</evidence>
<dbReference type="PANTHER" id="PTHR14969">
    <property type="entry name" value="SPHINGOSINE-1-PHOSPHATE PHOSPHOHYDROLASE"/>
    <property type="match status" value="1"/>
</dbReference>
<organism evidence="3 4">
    <name type="scientific">Wenyingzhuangia heitensis</name>
    <dbReference type="NCBI Taxonomy" id="1487859"/>
    <lineage>
        <taxon>Bacteria</taxon>
        <taxon>Pseudomonadati</taxon>
        <taxon>Bacteroidota</taxon>
        <taxon>Flavobacteriia</taxon>
        <taxon>Flavobacteriales</taxon>
        <taxon>Flavobacteriaceae</taxon>
        <taxon>Wenyingzhuangia</taxon>
    </lineage>
</organism>
<reference evidence="3 4" key="1">
    <citation type="submission" date="2020-03" db="EMBL/GenBank/DDBJ databases">
        <title>Genomic Encyclopedia of Type Strains, Phase IV (KMG-IV): sequencing the most valuable type-strain genomes for metagenomic binning, comparative biology and taxonomic classification.</title>
        <authorList>
            <person name="Goeker M."/>
        </authorList>
    </citation>
    <scope>NUCLEOTIDE SEQUENCE [LARGE SCALE GENOMIC DNA]</scope>
    <source>
        <strain evidence="3 4">DSM 101599</strain>
    </source>
</reference>
<evidence type="ECO:0000259" key="2">
    <source>
        <dbReference type="SMART" id="SM00014"/>
    </source>
</evidence>
<dbReference type="EMBL" id="JAASQL010000001">
    <property type="protein sequence ID" value="NIJ44511.1"/>
    <property type="molecule type" value="Genomic_DNA"/>
</dbReference>
<sequence>MTKNFQLALTLFLLAFTTNCYSQKSLESVVEEQSVKDDFRHTWQGIAHFYTTPFKWKKPQLVQVGLVLGTYAALTFVDEDIHPLFTDLRDDVPTPVREFGDWFGGPINAVVFSGGLYAYGHFAKKNKVKKTGILLMSSIAAAGFLQTTIKTMVGRARPSAGVGSRAYKPFTPLAAYHSFPSGHSVVATVFAHSIARQIDNPWGKAGVYAVGAITPISRLWDGAHWFSDVALGTFIGFITVDSLDRYLTKIYEGEDSGKKLTNTWKLDAGLTNFKLSYTFN</sequence>
<feature type="signal peptide" evidence="1">
    <location>
        <begin position="1"/>
        <end position="22"/>
    </location>
</feature>
<dbReference type="Pfam" id="PF01569">
    <property type="entry name" value="PAP2"/>
    <property type="match status" value="1"/>
</dbReference>
<name>A0ABX0UAB6_9FLAO</name>
<dbReference type="Gene3D" id="1.20.144.10">
    <property type="entry name" value="Phosphatidic acid phosphatase type 2/haloperoxidase"/>
    <property type="match status" value="1"/>
</dbReference>
<gene>
    <name evidence="3" type="ORF">FHR24_000950</name>
</gene>
<proteinExistence type="predicted"/>
<feature type="domain" description="Phosphatidic acid phosphatase type 2/haloperoxidase" evidence="2">
    <location>
        <begin position="131"/>
        <end position="244"/>
    </location>
</feature>
<protein>
    <recommendedName>
        <fullName evidence="2">Phosphatidic acid phosphatase type 2/haloperoxidase domain-containing protein</fullName>
    </recommendedName>
</protein>
<comment type="caution">
    <text evidence="3">The sequence shown here is derived from an EMBL/GenBank/DDBJ whole genome shotgun (WGS) entry which is preliminary data.</text>
</comment>
<feature type="chain" id="PRO_5046284967" description="Phosphatidic acid phosphatase type 2/haloperoxidase domain-containing protein" evidence="1">
    <location>
        <begin position="23"/>
        <end position="280"/>
    </location>
</feature>
<evidence type="ECO:0000313" key="3">
    <source>
        <dbReference type="EMBL" id="NIJ44511.1"/>
    </source>
</evidence>
<dbReference type="InterPro" id="IPR036938">
    <property type="entry name" value="PAP2/HPO_sf"/>
</dbReference>
<evidence type="ECO:0000256" key="1">
    <source>
        <dbReference type="SAM" id="SignalP"/>
    </source>
</evidence>
<dbReference type="PANTHER" id="PTHR14969:SF13">
    <property type="entry name" value="AT30094P"/>
    <property type="match status" value="1"/>
</dbReference>
<accession>A0ABX0UAB6</accession>
<dbReference type="InterPro" id="IPR000326">
    <property type="entry name" value="PAP2/HPO"/>
</dbReference>
<dbReference type="SMART" id="SM00014">
    <property type="entry name" value="acidPPc"/>
    <property type="match status" value="1"/>
</dbReference>
<keyword evidence="4" id="KW-1185">Reference proteome</keyword>